<dbReference type="InterPro" id="IPR016162">
    <property type="entry name" value="Ald_DH_N"/>
</dbReference>
<protein>
    <recommendedName>
        <fullName evidence="4">long-chain-fatty-acyl-CoA reductase</fullName>
        <ecNumber evidence="4">1.2.1.50</ecNumber>
    </recommendedName>
</protein>
<evidence type="ECO:0000256" key="6">
    <source>
        <dbReference type="ARBA" id="ARBA00023002"/>
    </source>
</evidence>
<evidence type="ECO:0000256" key="2">
    <source>
        <dbReference type="ARBA" id="ARBA00004908"/>
    </source>
</evidence>
<evidence type="ECO:0000313" key="9">
    <source>
        <dbReference type="EMBL" id="AOJ01891.1"/>
    </source>
</evidence>
<dbReference type="InterPro" id="IPR016161">
    <property type="entry name" value="Ald_DH/histidinol_DH"/>
</dbReference>
<dbReference type="Pfam" id="PF05893">
    <property type="entry name" value="LuxC"/>
    <property type="match status" value="1"/>
</dbReference>
<dbReference type="PANTHER" id="PTHR43845:SF1">
    <property type="entry name" value="BLR5969 PROTEIN"/>
    <property type="match status" value="1"/>
</dbReference>
<dbReference type="GO" id="GO:0050062">
    <property type="term" value="F:long-chain-fatty-acyl-CoA reductase activity"/>
    <property type="evidence" value="ECO:0007669"/>
    <property type="project" value="UniProtKB-EC"/>
</dbReference>
<keyword evidence="10" id="KW-1185">Reference proteome</keyword>
<keyword evidence="6" id="KW-0560">Oxidoreductase</keyword>
<dbReference type="EMBL" id="CP013386">
    <property type="protein sequence ID" value="AOJ01891.1"/>
    <property type="molecule type" value="Genomic_DNA"/>
</dbReference>
<dbReference type="Proteomes" id="UP000062519">
    <property type="component" value="Chromosome 1"/>
</dbReference>
<dbReference type="InterPro" id="IPR008670">
    <property type="entry name" value="CoA_reduct_LuxC"/>
</dbReference>
<comment type="similarity">
    <text evidence="3">Belongs to the LuxC family.</text>
</comment>
<dbReference type="InterPro" id="IPR042099">
    <property type="entry name" value="ANL_N_sf"/>
</dbReference>
<comment type="pathway">
    <text evidence="2">Lipid metabolism; fatty acid reduction for biolumincescence.</text>
</comment>
<organism evidence="9 10">
    <name type="scientific">Burkholderia mayonis</name>
    <dbReference type="NCBI Taxonomy" id="1385591"/>
    <lineage>
        <taxon>Bacteria</taxon>
        <taxon>Pseudomonadati</taxon>
        <taxon>Pseudomonadota</taxon>
        <taxon>Betaproteobacteria</taxon>
        <taxon>Burkholderiales</taxon>
        <taxon>Burkholderiaceae</taxon>
        <taxon>Burkholderia</taxon>
        <taxon>pseudomallei group</taxon>
    </lineage>
</organism>
<dbReference type="EC" id="1.2.1.50" evidence="4"/>
<keyword evidence="5" id="KW-0521">NADP</keyword>
<dbReference type="Gene3D" id="3.40.50.12780">
    <property type="entry name" value="N-terminal domain of ligase-like"/>
    <property type="match status" value="1"/>
</dbReference>
<comment type="function">
    <text evidence="1">LuxC is the fatty acid reductase enzyme responsible for synthesis of the aldehyde substrate for the luminescent reaction catalyzed by luciferase.</text>
</comment>
<accession>A0A1B4FDZ8</accession>
<name>A0A1B4FDZ8_9BURK</name>
<evidence type="ECO:0000256" key="1">
    <source>
        <dbReference type="ARBA" id="ARBA00003277"/>
    </source>
</evidence>
<dbReference type="PANTHER" id="PTHR43845">
    <property type="entry name" value="BLR5969 PROTEIN"/>
    <property type="match status" value="1"/>
</dbReference>
<dbReference type="Gene3D" id="3.40.605.10">
    <property type="entry name" value="Aldehyde Dehydrogenase, Chain A, domain 1"/>
    <property type="match status" value="1"/>
</dbReference>
<keyword evidence="7" id="KW-0455">Luminescence</keyword>
<evidence type="ECO:0000313" key="10">
    <source>
        <dbReference type="Proteomes" id="UP000062519"/>
    </source>
</evidence>
<evidence type="ECO:0000256" key="3">
    <source>
        <dbReference type="ARBA" id="ARBA00010915"/>
    </source>
</evidence>
<dbReference type="KEGG" id="buu:WS70_08660"/>
<dbReference type="SUPFAM" id="SSF56801">
    <property type="entry name" value="Acetyl-CoA synthetase-like"/>
    <property type="match status" value="1"/>
</dbReference>
<proteinExistence type="inferred from homology"/>
<sequence length="801" mass="86363">MYLIHGELRADIELDAALATLRARLTDTLAAPPDAEAVLSCAERFADALARADHHLLPDEAARAGLAAFCRREALQAKLERELGESPFSLRRPDYREAHFEAWRPLGLVVHVTPSNAALLPFMAVLEGLLAGNVNWLRPSGSDRGLSARLLAELLQHDADGQLAAHIAVLPTASEALPLLMADADGVSAWGGDAALAAIRGRLPAGCRWIDWGNRISFAYLDPAAAADDQLDALADDICRHDQQACSSPQAMLVDSDDPAVIHEMARRLAAALNRRAPLWPALTPDLQEAAEISTRMAFHQLDQAFANGQGQVLAGKGWRLAWNTRQELAPSPLFRTVELRPAPRAALARILRPWRTHLQSCGLIAPASQLPELSRALVTAGVSRIAPAGRMHDGYHGEPHDGVYALQRLSRRVSVSLDAAALPGHAHLDAPPAQPEGLAALPLMDKSTFQSQSANGRAQLFFRSGGCSGAPKLAGFSYRDYHRQMRAAADGLLAAGLNPATDRAMNLLYGGKLYGGMLSFFTILDHMGVAQYPMGGPSDDDFGEIAHFIAEQQINTLIGMPGTLHRLFECENKVLRRYGGVGKVFCGGEHISDGQRAYLGSFGVKLIRSAIYGSVDAGPLGHACPHCVDGEFHLLAETQWLEVLETDSDLPAAPGAPGRMVFTSREREAQQVKRYDLGDLGRWLPDGCPCGLATPRFRLIGRHGALLRVGTIFVNPAELSGKIGLPMQWLVDSADSGGDRIRLLADGDARAIRARLLEEPMLSKVVGGGLLQLDVTAIPAAEFRRQPHSGKTPLVLDLRR</sequence>
<dbReference type="GO" id="GO:0008218">
    <property type="term" value="P:bioluminescence"/>
    <property type="evidence" value="ECO:0007669"/>
    <property type="project" value="UniProtKB-KW"/>
</dbReference>
<dbReference type="RefSeq" id="WP_059598452.1">
    <property type="nucleotide sequence ID" value="NZ_CP013386.1"/>
</dbReference>
<evidence type="ECO:0000256" key="5">
    <source>
        <dbReference type="ARBA" id="ARBA00022857"/>
    </source>
</evidence>
<evidence type="ECO:0000256" key="8">
    <source>
        <dbReference type="ARBA" id="ARBA00049412"/>
    </source>
</evidence>
<evidence type="ECO:0000256" key="7">
    <source>
        <dbReference type="ARBA" id="ARBA00023223"/>
    </source>
</evidence>
<dbReference type="UniPathway" id="UPA00569"/>
<reference evidence="9 10" key="1">
    <citation type="submission" date="2015-12" db="EMBL/GenBank/DDBJ databases">
        <title>Diversity of Burkholderia near neighbor genomes.</title>
        <authorList>
            <person name="Sahl J."/>
            <person name="Wagner D."/>
            <person name="Keim P."/>
        </authorList>
    </citation>
    <scope>NUCLEOTIDE SEQUENCE [LARGE SCALE GENOMIC DNA]</scope>
    <source>
        <strain evidence="9 10">BDU6</strain>
    </source>
</reference>
<dbReference type="GO" id="GO:0003995">
    <property type="term" value="F:acyl-CoA dehydrogenase activity"/>
    <property type="evidence" value="ECO:0007669"/>
    <property type="project" value="InterPro"/>
</dbReference>
<evidence type="ECO:0000256" key="4">
    <source>
        <dbReference type="ARBA" id="ARBA00013020"/>
    </source>
</evidence>
<comment type="catalytic activity">
    <reaction evidence="8">
        <text>a long-chain fatty aldehyde + NADP(+) + CoA = a long-chain fatty acyl-CoA + NADPH + H(+)</text>
        <dbReference type="Rhea" id="RHEA:15437"/>
        <dbReference type="ChEBI" id="CHEBI:15378"/>
        <dbReference type="ChEBI" id="CHEBI:17176"/>
        <dbReference type="ChEBI" id="CHEBI:57287"/>
        <dbReference type="ChEBI" id="CHEBI:57783"/>
        <dbReference type="ChEBI" id="CHEBI:58349"/>
        <dbReference type="ChEBI" id="CHEBI:83139"/>
        <dbReference type="EC" id="1.2.1.50"/>
    </reaction>
</comment>
<gene>
    <name evidence="9" type="ORF">WS70_08660</name>
</gene>
<dbReference type="CDD" id="cd07080">
    <property type="entry name" value="ALDH_Acyl-CoA-Red_LuxC"/>
    <property type="match status" value="1"/>
</dbReference>
<dbReference type="SUPFAM" id="SSF53720">
    <property type="entry name" value="ALDH-like"/>
    <property type="match status" value="1"/>
</dbReference>
<dbReference type="AlphaFoldDB" id="A0A1B4FDZ8"/>